<evidence type="ECO:0000259" key="1">
    <source>
        <dbReference type="Pfam" id="PF01243"/>
    </source>
</evidence>
<dbReference type="Pfam" id="PF01243">
    <property type="entry name" value="PNPOx_N"/>
    <property type="match status" value="1"/>
</dbReference>
<protein>
    <recommendedName>
        <fullName evidence="1">Pyridoxamine 5'-phosphate oxidase N-terminal domain-containing protein</fullName>
    </recommendedName>
</protein>
<dbReference type="AlphaFoldDB" id="A0A840C8W2"/>
<evidence type="ECO:0000313" key="3">
    <source>
        <dbReference type="Proteomes" id="UP000585681"/>
    </source>
</evidence>
<proteinExistence type="predicted"/>
<dbReference type="RefSeq" id="WP_054539028.1">
    <property type="nucleotide sequence ID" value="NZ_JACIEQ010000002.1"/>
</dbReference>
<keyword evidence="3" id="KW-1185">Reference proteome</keyword>
<comment type="caution">
    <text evidence="2">The sequence shown here is derived from an EMBL/GenBank/DDBJ whole genome shotgun (WGS) entry which is preliminary data.</text>
</comment>
<reference evidence="2" key="1">
    <citation type="submission" date="2020-08" db="EMBL/GenBank/DDBJ databases">
        <title>Genomic Encyclopedia of Type Strains, Phase IV (KMG-IV): sequencing the most valuable type-strain genomes for metagenomic binning, comparative biology and taxonomic classification.</title>
        <authorList>
            <person name="Goeker M."/>
        </authorList>
    </citation>
    <scope>NUCLEOTIDE SEQUENCE [LARGE SCALE GENOMIC DNA]</scope>
    <source>
        <strain evidence="2">DSM 105040</strain>
    </source>
</reference>
<accession>A0A840C8W2</accession>
<dbReference type="Proteomes" id="UP000585681">
    <property type="component" value="Unassembled WGS sequence"/>
</dbReference>
<dbReference type="SUPFAM" id="SSF50475">
    <property type="entry name" value="FMN-binding split barrel"/>
    <property type="match status" value="1"/>
</dbReference>
<dbReference type="InterPro" id="IPR012349">
    <property type="entry name" value="Split_barrel_FMN-bd"/>
</dbReference>
<sequence length="163" mass="17713">MPKENPIRPTDEDARALARALIREARFGALAVRDPETGHPYVSRIAIGQTPQGAPLSFVSELAHHTRALRADPSCALLLGEPGPTGDPLTHPRLSLMATARFVPRDAPEHAALAAHYLATHPKARLYIGFADFHFVRFDIQGAHLNVGFGKAYQLQPSDLPGM</sequence>
<dbReference type="EMBL" id="JACIEQ010000002">
    <property type="protein sequence ID" value="MBB4022414.1"/>
    <property type="molecule type" value="Genomic_DNA"/>
</dbReference>
<gene>
    <name evidence="2" type="ORF">GGR17_002223</name>
</gene>
<dbReference type="InterPro" id="IPR011576">
    <property type="entry name" value="Pyridox_Oxase_N"/>
</dbReference>
<evidence type="ECO:0000313" key="2">
    <source>
        <dbReference type="EMBL" id="MBB4022414.1"/>
    </source>
</evidence>
<organism evidence="2 3">
    <name type="scientific">Actibacterium naphthalenivorans</name>
    <dbReference type="NCBI Taxonomy" id="1614693"/>
    <lineage>
        <taxon>Bacteria</taxon>
        <taxon>Pseudomonadati</taxon>
        <taxon>Pseudomonadota</taxon>
        <taxon>Alphaproteobacteria</taxon>
        <taxon>Rhodobacterales</taxon>
        <taxon>Roseobacteraceae</taxon>
        <taxon>Actibacterium</taxon>
    </lineage>
</organism>
<feature type="domain" description="Pyridoxamine 5'-phosphate oxidase N-terminal" evidence="1">
    <location>
        <begin position="18"/>
        <end position="143"/>
    </location>
</feature>
<name>A0A840C8W2_9RHOB</name>
<dbReference type="Gene3D" id="2.30.110.10">
    <property type="entry name" value="Electron Transport, Fmn-binding Protein, Chain A"/>
    <property type="match status" value="1"/>
</dbReference>